<proteinExistence type="predicted"/>
<sequence length="185" mass="19727">MQILVDDIAKAYCEECRESAMSGLGEGSWRVDASVTVMGRLRRFSSLADVSKVNGTDKLWQAELKPVRATALPQRTVVPPPFTIPPMAVGLKDLGTASLLGPPYSFSSSAGSFTYPPIDSPLADLDSLKGDSLSHTSGYTSTTGTDPESLSTPKPDICVGLAPYQPQVDLELPQDRPTHACISPF</sequence>
<organism evidence="1 2">
    <name type="scientific">Bimuria novae-zelandiae CBS 107.79</name>
    <dbReference type="NCBI Taxonomy" id="1447943"/>
    <lineage>
        <taxon>Eukaryota</taxon>
        <taxon>Fungi</taxon>
        <taxon>Dikarya</taxon>
        <taxon>Ascomycota</taxon>
        <taxon>Pezizomycotina</taxon>
        <taxon>Dothideomycetes</taxon>
        <taxon>Pleosporomycetidae</taxon>
        <taxon>Pleosporales</taxon>
        <taxon>Massarineae</taxon>
        <taxon>Didymosphaeriaceae</taxon>
        <taxon>Bimuria</taxon>
    </lineage>
</organism>
<accession>A0A6A5UNR0</accession>
<dbReference type="OrthoDB" id="5372703at2759"/>
<name>A0A6A5UNR0_9PLEO</name>
<protein>
    <submittedName>
        <fullName evidence="1">Uncharacterized protein</fullName>
    </submittedName>
</protein>
<evidence type="ECO:0000313" key="1">
    <source>
        <dbReference type="EMBL" id="KAF1964556.1"/>
    </source>
</evidence>
<gene>
    <name evidence="1" type="ORF">BU23DRAFT_54995</name>
</gene>
<evidence type="ECO:0000313" key="2">
    <source>
        <dbReference type="Proteomes" id="UP000800036"/>
    </source>
</evidence>
<dbReference type="AlphaFoldDB" id="A0A6A5UNR0"/>
<dbReference type="Proteomes" id="UP000800036">
    <property type="component" value="Unassembled WGS sequence"/>
</dbReference>
<dbReference type="EMBL" id="ML976782">
    <property type="protein sequence ID" value="KAF1964556.1"/>
    <property type="molecule type" value="Genomic_DNA"/>
</dbReference>
<keyword evidence="2" id="KW-1185">Reference proteome</keyword>
<reference evidence="1" key="1">
    <citation type="journal article" date="2020" name="Stud. Mycol.">
        <title>101 Dothideomycetes genomes: a test case for predicting lifestyles and emergence of pathogens.</title>
        <authorList>
            <person name="Haridas S."/>
            <person name="Albert R."/>
            <person name="Binder M."/>
            <person name="Bloem J."/>
            <person name="Labutti K."/>
            <person name="Salamov A."/>
            <person name="Andreopoulos B."/>
            <person name="Baker S."/>
            <person name="Barry K."/>
            <person name="Bills G."/>
            <person name="Bluhm B."/>
            <person name="Cannon C."/>
            <person name="Castanera R."/>
            <person name="Culley D."/>
            <person name="Daum C."/>
            <person name="Ezra D."/>
            <person name="Gonzalez J."/>
            <person name="Henrissat B."/>
            <person name="Kuo A."/>
            <person name="Liang C."/>
            <person name="Lipzen A."/>
            <person name="Lutzoni F."/>
            <person name="Magnuson J."/>
            <person name="Mondo S."/>
            <person name="Nolan M."/>
            <person name="Ohm R."/>
            <person name="Pangilinan J."/>
            <person name="Park H.-J."/>
            <person name="Ramirez L."/>
            <person name="Alfaro M."/>
            <person name="Sun H."/>
            <person name="Tritt A."/>
            <person name="Yoshinaga Y."/>
            <person name="Zwiers L.-H."/>
            <person name="Turgeon B."/>
            <person name="Goodwin S."/>
            <person name="Spatafora J."/>
            <person name="Crous P."/>
            <person name="Grigoriev I."/>
        </authorList>
    </citation>
    <scope>NUCLEOTIDE SEQUENCE</scope>
    <source>
        <strain evidence="1">CBS 107.79</strain>
    </source>
</reference>